<feature type="transmembrane region" description="Helical" evidence="6">
    <location>
        <begin position="128"/>
        <end position="151"/>
    </location>
</feature>
<evidence type="ECO:0000313" key="7">
    <source>
        <dbReference type="EMBL" id="PUV22948.1"/>
    </source>
</evidence>
<protein>
    <recommendedName>
        <fullName evidence="9">Polysaccharide biosynthesis protein</fullName>
    </recommendedName>
</protein>
<feature type="transmembrane region" description="Helical" evidence="6">
    <location>
        <begin position="186"/>
        <end position="209"/>
    </location>
</feature>
<feature type="transmembrane region" description="Helical" evidence="6">
    <location>
        <begin position="85"/>
        <end position="108"/>
    </location>
</feature>
<feature type="transmembrane region" description="Helical" evidence="6">
    <location>
        <begin position="163"/>
        <end position="180"/>
    </location>
</feature>
<organism evidence="7 8">
    <name type="scientific">Sphingobacterium athyrii</name>
    <dbReference type="NCBI Taxonomy" id="2152717"/>
    <lineage>
        <taxon>Bacteria</taxon>
        <taxon>Pseudomonadati</taxon>
        <taxon>Bacteroidota</taxon>
        <taxon>Sphingobacteriia</taxon>
        <taxon>Sphingobacteriales</taxon>
        <taxon>Sphingobacteriaceae</taxon>
        <taxon>Sphingobacterium</taxon>
    </lineage>
</organism>
<feature type="transmembrane region" description="Helical" evidence="6">
    <location>
        <begin position="467"/>
        <end position="489"/>
    </location>
</feature>
<dbReference type="Proteomes" id="UP000250831">
    <property type="component" value="Unassembled WGS sequence"/>
</dbReference>
<feature type="transmembrane region" description="Helical" evidence="6">
    <location>
        <begin position="440"/>
        <end position="461"/>
    </location>
</feature>
<dbReference type="PANTHER" id="PTHR30250">
    <property type="entry name" value="PST FAMILY PREDICTED COLANIC ACID TRANSPORTER"/>
    <property type="match status" value="1"/>
</dbReference>
<gene>
    <name evidence="7" type="ORF">DCO56_18680</name>
</gene>
<evidence type="ECO:0000256" key="6">
    <source>
        <dbReference type="SAM" id="Phobius"/>
    </source>
</evidence>
<dbReference type="GO" id="GO:0005886">
    <property type="term" value="C:plasma membrane"/>
    <property type="evidence" value="ECO:0007669"/>
    <property type="project" value="UniProtKB-SubCell"/>
</dbReference>
<feature type="transmembrane region" description="Helical" evidence="6">
    <location>
        <begin position="275"/>
        <end position="295"/>
    </location>
</feature>
<keyword evidence="3 6" id="KW-0812">Transmembrane</keyword>
<dbReference type="AlphaFoldDB" id="A0A363NQA3"/>
<dbReference type="EMBL" id="QCXX01000005">
    <property type="protein sequence ID" value="PUV22948.1"/>
    <property type="molecule type" value="Genomic_DNA"/>
</dbReference>
<dbReference type="RefSeq" id="WP_108635283.1">
    <property type="nucleotide sequence ID" value="NZ_QCXX01000005.1"/>
</dbReference>
<feature type="transmembrane region" description="Helical" evidence="6">
    <location>
        <begin position="54"/>
        <end position="73"/>
    </location>
</feature>
<comment type="subcellular location">
    <subcellularLocation>
        <location evidence="1">Cell membrane</location>
        <topology evidence="1">Multi-pass membrane protein</topology>
    </subcellularLocation>
</comment>
<dbReference type="PANTHER" id="PTHR30250:SF26">
    <property type="entry name" value="PSMA PROTEIN"/>
    <property type="match status" value="1"/>
</dbReference>
<feature type="transmembrane region" description="Helical" evidence="6">
    <location>
        <begin position="221"/>
        <end position="238"/>
    </location>
</feature>
<feature type="transmembrane region" description="Helical" evidence="6">
    <location>
        <begin position="316"/>
        <end position="336"/>
    </location>
</feature>
<feature type="transmembrane region" description="Helical" evidence="6">
    <location>
        <begin position="378"/>
        <end position="399"/>
    </location>
</feature>
<proteinExistence type="predicted"/>
<evidence type="ECO:0000256" key="5">
    <source>
        <dbReference type="ARBA" id="ARBA00023136"/>
    </source>
</evidence>
<dbReference type="OrthoDB" id="512217at2"/>
<feature type="transmembrane region" description="Helical" evidence="6">
    <location>
        <begin position="348"/>
        <end position="366"/>
    </location>
</feature>
<evidence type="ECO:0000256" key="3">
    <source>
        <dbReference type="ARBA" id="ARBA00022692"/>
    </source>
</evidence>
<evidence type="ECO:0000256" key="1">
    <source>
        <dbReference type="ARBA" id="ARBA00004651"/>
    </source>
</evidence>
<name>A0A363NQA3_9SPHI</name>
<evidence type="ECO:0008006" key="9">
    <source>
        <dbReference type="Google" id="ProtNLM"/>
    </source>
</evidence>
<feature type="transmembrane region" description="Helical" evidence="6">
    <location>
        <begin position="12"/>
        <end position="34"/>
    </location>
</feature>
<evidence type="ECO:0000313" key="8">
    <source>
        <dbReference type="Proteomes" id="UP000250831"/>
    </source>
</evidence>
<keyword evidence="2" id="KW-1003">Cell membrane</keyword>
<feature type="transmembrane region" description="Helical" evidence="6">
    <location>
        <begin position="405"/>
        <end position="428"/>
    </location>
</feature>
<evidence type="ECO:0000256" key="2">
    <source>
        <dbReference type="ARBA" id="ARBA00022475"/>
    </source>
</evidence>
<keyword evidence="8" id="KW-1185">Reference proteome</keyword>
<keyword evidence="5 6" id="KW-0472">Membrane</keyword>
<keyword evidence="4 6" id="KW-1133">Transmembrane helix</keyword>
<dbReference type="InterPro" id="IPR050833">
    <property type="entry name" value="Poly_Biosynth_Transport"/>
</dbReference>
<reference evidence="7 8" key="1">
    <citation type="submission" date="2018-04" db="EMBL/GenBank/DDBJ databases">
        <title>Sphingobacterium sp. M46 Genome.</title>
        <authorList>
            <person name="Cheng J."/>
            <person name="Li Y."/>
        </authorList>
    </citation>
    <scope>NUCLEOTIDE SEQUENCE [LARGE SCALE GENOMIC DNA]</scope>
    <source>
        <strain evidence="7 8">M46</strain>
    </source>
</reference>
<evidence type="ECO:0000256" key="4">
    <source>
        <dbReference type="ARBA" id="ARBA00022989"/>
    </source>
</evidence>
<accession>A0A363NQA3</accession>
<sequence length="508" mass="56638">MELEAKQVRKNLIFNVLSLLANIAVGLFYTPYLVKNLGISAYGIVPLALIINQYVNVVTGSLTSALSRFYSIALRQNKSDEASKYLSTSIVIFIGLILALILPLWYFVQNIEFIFNIPSDLLEDSKSLFLLTILSLFFSLFSSIFNITLYAFNRLDLLNIVKIIRISGKLIFVLFLFTSLEVNVKYVGAANLITEIILLIYSITVFYRFSEGKVVLGIRHFNKAALIAVGGMAFWVIVQQMGDMGLYRIDNILVNKFWSTNESGVLGAFEELGNYTITIAMVISSLFGPLILIAYANEDTEQVKKLTIDRSLSVGVLVAVMIGILGGFSPIILKAWLGEGFAEYNTWLMIKLTLTPFYISAGVFAYGSRAMNKVRFPALMTIFLGLINALILYGLGYYAHGNIDIVNWMLVVGLIMGVLQSYFLNGLYFAKFYKGTARKVMLNALRIGGTICAIYLIGYLITPLLIGMHIIPCLILIAVIALILLIIALKINLKKSQINELIHLVYKK</sequence>
<comment type="caution">
    <text evidence="7">The sequence shown here is derived from an EMBL/GenBank/DDBJ whole genome shotgun (WGS) entry which is preliminary data.</text>
</comment>